<dbReference type="InterPro" id="IPR036388">
    <property type="entry name" value="WH-like_DNA-bd_sf"/>
</dbReference>
<dbReference type="SUPFAM" id="SSF46785">
    <property type="entry name" value="Winged helix' DNA-binding domain"/>
    <property type="match status" value="1"/>
</dbReference>
<sequence length="290" mass="32977">MLSSHKSHNALKSEWGYTHSFAQLFISVEQIGYNRQITDNKKKLMTTYQPLISLIKKRIEQGDKSPLYIKIAESVKSATEQDILNGGDFIPTEREFSELLSVSRITVRKALDLLDKDGVIIRSRGLGTKISETVEYSGKEAAGFSQQVVLKGKKPDTLWIKKDIVPCSTEIAETLNINQGDEVFILKRVRYIDDQAVSIEESYVPAQLIHNPDEIQLSLYDYFRSQDIMPSKTKSRVSAIMPTKESLEKLHIDEKTPVLLIEQTAYDKSARPIEYSINHCRGDLYVFVSE</sequence>
<evidence type="ECO:0000256" key="1">
    <source>
        <dbReference type="ARBA" id="ARBA00023015"/>
    </source>
</evidence>
<keyword evidence="1" id="KW-0805">Transcription regulation</keyword>
<accession>A0ABN0DLI4</accession>
<evidence type="ECO:0000259" key="4">
    <source>
        <dbReference type="PROSITE" id="PS50949"/>
    </source>
</evidence>
<dbReference type="InterPro" id="IPR028978">
    <property type="entry name" value="Chorismate_lyase_/UTRA_dom_sf"/>
</dbReference>
<evidence type="ECO:0000313" key="6">
    <source>
        <dbReference type="Proteomes" id="UP000003836"/>
    </source>
</evidence>
<dbReference type="SMART" id="SM00345">
    <property type="entry name" value="HTH_GNTR"/>
    <property type="match status" value="1"/>
</dbReference>
<protein>
    <submittedName>
        <fullName evidence="5">GntR family transcriptional regulator</fullName>
    </submittedName>
</protein>
<dbReference type="CDD" id="cd07377">
    <property type="entry name" value="WHTH_GntR"/>
    <property type="match status" value="1"/>
</dbReference>
<keyword evidence="2" id="KW-0238">DNA-binding</keyword>
<dbReference type="InterPro" id="IPR036390">
    <property type="entry name" value="WH_DNA-bd_sf"/>
</dbReference>
<dbReference type="SMART" id="SM00866">
    <property type="entry name" value="UTRA"/>
    <property type="match status" value="1"/>
</dbReference>
<dbReference type="Gene3D" id="1.10.10.10">
    <property type="entry name" value="Winged helix-like DNA-binding domain superfamily/Winged helix DNA-binding domain"/>
    <property type="match status" value="1"/>
</dbReference>
<dbReference type="Pfam" id="PF00392">
    <property type="entry name" value="GntR"/>
    <property type="match status" value="1"/>
</dbReference>
<keyword evidence="6" id="KW-1185">Reference proteome</keyword>
<dbReference type="InterPro" id="IPR011663">
    <property type="entry name" value="UTRA"/>
</dbReference>
<dbReference type="SUPFAM" id="SSF64288">
    <property type="entry name" value="Chorismate lyase-like"/>
    <property type="match status" value="1"/>
</dbReference>
<organism evidence="5 6">
    <name type="scientific">Vibrio tubiashii ATCC 19109</name>
    <dbReference type="NCBI Taxonomy" id="1051646"/>
    <lineage>
        <taxon>Bacteria</taxon>
        <taxon>Pseudomonadati</taxon>
        <taxon>Pseudomonadota</taxon>
        <taxon>Gammaproteobacteria</taxon>
        <taxon>Vibrionales</taxon>
        <taxon>Vibrionaceae</taxon>
        <taxon>Vibrio</taxon>
        <taxon>Vibrio oreintalis group</taxon>
    </lineage>
</organism>
<evidence type="ECO:0000313" key="5">
    <source>
        <dbReference type="EMBL" id="EGU58792.1"/>
    </source>
</evidence>
<dbReference type="PROSITE" id="PS50949">
    <property type="entry name" value="HTH_GNTR"/>
    <property type="match status" value="1"/>
</dbReference>
<dbReference type="InterPro" id="IPR000524">
    <property type="entry name" value="Tscrpt_reg_HTH_GntR"/>
</dbReference>
<dbReference type="EMBL" id="AFWI01000012">
    <property type="protein sequence ID" value="EGU58792.1"/>
    <property type="molecule type" value="Genomic_DNA"/>
</dbReference>
<evidence type="ECO:0000256" key="3">
    <source>
        <dbReference type="ARBA" id="ARBA00023163"/>
    </source>
</evidence>
<comment type="caution">
    <text evidence="5">The sequence shown here is derived from an EMBL/GenBank/DDBJ whole genome shotgun (WGS) entry which is preliminary data.</text>
</comment>
<keyword evidence="3" id="KW-0804">Transcription</keyword>
<name>A0ABN0DLI4_9VIBR</name>
<dbReference type="PANTHER" id="PTHR44846">
    <property type="entry name" value="MANNOSYL-D-GLYCERATE TRANSPORT/METABOLISM SYSTEM REPRESSOR MNGR-RELATED"/>
    <property type="match status" value="1"/>
</dbReference>
<dbReference type="Gene3D" id="3.40.1410.10">
    <property type="entry name" value="Chorismate lyase-like"/>
    <property type="match status" value="1"/>
</dbReference>
<proteinExistence type="predicted"/>
<dbReference type="PRINTS" id="PR00035">
    <property type="entry name" value="HTHGNTR"/>
</dbReference>
<dbReference type="Proteomes" id="UP000003836">
    <property type="component" value="Unassembled WGS sequence"/>
</dbReference>
<dbReference type="InterPro" id="IPR050679">
    <property type="entry name" value="Bact_HTH_transcr_reg"/>
</dbReference>
<dbReference type="Pfam" id="PF07702">
    <property type="entry name" value="UTRA"/>
    <property type="match status" value="1"/>
</dbReference>
<reference evidence="5 6" key="1">
    <citation type="journal article" date="2012" name="Int. J. Syst. Evol. Microbiol.">
        <title>Vibrio caribbeanicus sp. nov., isolated from the marine sponge Scleritoderma cyanea.</title>
        <authorList>
            <person name="Hoffmann M."/>
            <person name="Monday S.R."/>
            <person name="Allard M.W."/>
            <person name="Strain E.A."/>
            <person name="Whittaker P."/>
            <person name="Naum M."/>
            <person name="McCarthy P.J."/>
            <person name="Lopez J.V."/>
            <person name="Fischer M."/>
            <person name="Brown E.W."/>
        </authorList>
    </citation>
    <scope>NUCLEOTIDE SEQUENCE [LARGE SCALE GENOMIC DNA]</scope>
    <source>
        <strain evidence="5 6">ATCC 19109</strain>
    </source>
</reference>
<dbReference type="PANTHER" id="PTHR44846:SF1">
    <property type="entry name" value="MANNOSYL-D-GLYCERATE TRANSPORT_METABOLISM SYSTEM REPRESSOR MNGR-RELATED"/>
    <property type="match status" value="1"/>
</dbReference>
<gene>
    <name evidence="5" type="ORF">VITU9109_22846</name>
</gene>
<feature type="domain" description="HTH gntR-type" evidence="4">
    <location>
        <begin position="65"/>
        <end position="133"/>
    </location>
</feature>
<evidence type="ECO:0000256" key="2">
    <source>
        <dbReference type="ARBA" id="ARBA00023125"/>
    </source>
</evidence>